<evidence type="ECO:0000313" key="9">
    <source>
        <dbReference type="EMBL" id="CAF0924587.1"/>
    </source>
</evidence>
<keyword evidence="4 8" id="KW-0805">Transcription regulation</keyword>
<dbReference type="AlphaFoldDB" id="A0A814TN74"/>
<dbReference type="PANTHER" id="PTHR28580">
    <property type="entry name" value="GENERAL TRANSCRIPTION FACTOR IIH SUBUNIT 5"/>
    <property type="match status" value="1"/>
</dbReference>
<evidence type="ECO:0000256" key="4">
    <source>
        <dbReference type="ARBA" id="ARBA00023015"/>
    </source>
</evidence>
<name>A0A814TN74_9BILA</name>
<comment type="similarity">
    <text evidence="2 8">Belongs to the TFB5 family.</text>
</comment>
<dbReference type="GO" id="GO:0000439">
    <property type="term" value="C:transcription factor TFIIH core complex"/>
    <property type="evidence" value="ECO:0007669"/>
    <property type="project" value="UniProtKB-UniRule"/>
</dbReference>
<accession>A0A814TN74</accession>
<evidence type="ECO:0000256" key="1">
    <source>
        <dbReference type="ARBA" id="ARBA00004123"/>
    </source>
</evidence>
<evidence type="ECO:0000256" key="2">
    <source>
        <dbReference type="ARBA" id="ARBA00007470"/>
    </source>
</evidence>
<evidence type="ECO:0000313" key="12">
    <source>
        <dbReference type="EMBL" id="CAF3926686.1"/>
    </source>
</evidence>
<evidence type="ECO:0000256" key="3">
    <source>
        <dbReference type="ARBA" id="ARBA00022763"/>
    </source>
</evidence>
<dbReference type="Proteomes" id="UP000677228">
    <property type="component" value="Unassembled WGS sequence"/>
</dbReference>
<evidence type="ECO:0000256" key="6">
    <source>
        <dbReference type="ARBA" id="ARBA00023204"/>
    </source>
</evidence>
<gene>
    <name evidence="10" type="ORF">GPM918_LOCUS21784</name>
    <name evidence="9" type="ORF">OVA965_LOCUS10809</name>
    <name evidence="12" type="ORF">SRO942_LOCUS21780</name>
    <name evidence="11" type="ORF">TMI583_LOCUS10805</name>
</gene>
<dbReference type="GO" id="GO:0006367">
    <property type="term" value="P:transcription initiation at RNA polymerase II promoter"/>
    <property type="evidence" value="ECO:0007669"/>
    <property type="project" value="UniProtKB-UniRule"/>
</dbReference>
<dbReference type="GO" id="GO:0005675">
    <property type="term" value="C:transcription factor TFIIH holo complex"/>
    <property type="evidence" value="ECO:0007669"/>
    <property type="project" value="TreeGrafter"/>
</dbReference>
<dbReference type="Proteomes" id="UP000681722">
    <property type="component" value="Unassembled WGS sequence"/>
</dbReference>
<evidence type="ECO:0000313" key="10">
    <source>
        <dbReference type="EMBL" id="CAF1163116.1"/>
    </source>
</evidence>
<comment type="function">
    <text evidence="8">In NER, TFIIH acts by opening DNA around the lesion to allow the excision of the damaged oligonucleotide and its replacement by a new DNA fragment. In transcription, TFIIH has an essential role in transcription initiation. When the pre-initiation complex (PIC) has been established, TFIIH is required for promoter opening and promoter escape.</text>
</comment>
<dbReference type="Gene3D" id="3.30.70.1220">
    <property type="entry name" value="TFB5-like"/>
    <property type="match status" value="1"/>
</dbReference>
<comment type="subcellular location">
    <subcellularLocation>
        <location evidence="1 8">Nucleus</location>
    </subcellularLocation>
</comment>
<proteinExistence type="inferred from homology"/>
<keyword evidence="6 8" id="KW-0234">DNA repair</keyword>
<evidence type="ECO:0000313" key="13">
    <source>
        <dbReference type="Proteomes" id="UP000663829"/>
    </source>
</evidence>
<dbReference type="PANTHER" id="PTHR28580:SF1">
    <property type="entry name" value="GENERAL TRANSCRIPTION FACTOR IIH SUBUNIT 5"/>
    <property type="match status" value="1"/>
</dbReference>
<dbReference type="FunFam" id="3.30.70.1220:FF:000001">
    <property type="entry name" value="General transcription factor IIH subunit 5"/>
    <property type="match status" value="1"/>
</dbReference>
<dbReference type="InterPro" id="IPR009400">
    <property type="entry name" value="TFIIH_TTDA/Tfb5"/>
</dbReference>
<dbReference type="Proteomes" id="UP000682733">
    <property type="component" value="Unassembled WGS sequence"/>
</dbReference>
<dbReference type="Pfam" id="PF06331">
    <property type="entry name" value="Tfb5"/>
    <property type="match status" value="1"/>
</dbReference>
<dbReference type="OrthoDB" id="354at2759"/>
<dbReference type="EMBL" id="CAJOBC010007275">
    <property type="protein sequence ID" value="CAF3926686.1"/>
    <property type="molecule type" value="Genomic_DNA"/>
</dbReference>
<keyword evidence="5 8" id="KW-0804">Transcription</keyword>
<dbReference type="GO" id="GO:0006294">
    <property type="term" value="P:nucleotide-excision repair, preincision complex assembly"/>
    <property type="evidence" value="ECO:0007669"/>
    <property type="project" value="TreeGrafter"/>
</dbReference>
<sequence>MVNVSKGSLITCDAAVKQYLIHLDETNEFGMKFILHHLDENHLFVATSAVPLIKERLNKLMDSISYDLGETR</sequence>
<organism evidence="10 13">
    <name type="scientific">Didymodactylos carnosus</name>
    <dbReference type="NCBI Taxonomy" id="1234261"/>
    <lineage>
        <taxon>Eukaryota</taxon>
        <taxon>Metazoa</taxon>
        <taxon>Spiralia</taxon>
        <taxon>Gnathifera</taxon>
        <taxon>Rotifera</taxon>
        <taxon>Eurotatoria</taxon>
        <taxon>Bdelloidea</taxon>
        <taxon>Philodinida</taxon>
        <taxon>Philodinidae</taxon>
        <taxon>Didymodactylos</taxon>
    </lineage>
</organism>
<keyword evidence="3 8" id="KW-0227">DNA damage</keyword>
<dbReference type="SMART" id="SM01395">
    <property type="entry name" value="Tbf5"/>
    <property type="match status" value="1"/>
</dbReference>
<dbReference type="InterPro" id="IPR035935">
    <property type="entry name" value="TFB5-like_sf"/>
</dbReference>
<evidence type="ECO:0000256" key="8">
    <source>
        <dbReference type="RuleBase" id="RU368032"/>
    </source>
</evidence>
<dbReference type="Proteomes" id="UP000663829">
    <property type="component" value="Unassembled WGS sequence"/>
</dbReference>
<evidence type="ECO:0000256" key="7">
    <source>
        <dbReference type="ARBA" id="ARBA00023242"/>
    </source>
</evidence>
<dbReference type="EMBL" id="CAJNOK010004059">
    <property type="protein sequence ID" value="CAF0924587.1"/>
    <property type="molecule type" value="Genomic_DNA"/>
</dbReference>
<evidence type="ECO:0000313" key="11">
    <source>
        <dbReference type="EMBL" id="CAF3701718.1"/>
    </source>
</evidence>
<evidence type="ECO:0000256" key="5">
    <source>
        <dbReference type="ARBA" id="ARBA00023163"/>
    </source>
</evidence>
<dbReference type="SUPFAM" id="SSF142897">
    <property type="entry name" value="TFB5-like"/>
    <property type="match status" value="1"/>
</dbReference>
<keyword evidence="7 8" id="KW-0539">Nucleus</keyword>
<keyword evidence="13" id="KW-1185">Reference proteome</keyword>
<protein>
    <recommendedName>
        <fullName evidence="8">General transcription and DNA repair factor IIH subunit TFB5</fullName>
    </recommendedName>
</protein>
<reference evidence="10" key="1">
    <citation type="submission" date="2021-02" db="EMBL/GenBank/DDBJ databases">
        <authorList>
            <person name="Nowell W R."/>
        </authorList>
    </citation>
    <scope>NUCLEOTIDE SEQUENCE</scope>
</reference>
<comment type="caution">
    <text evidence="10">The sequence shown here is derived from an EMBL/GenBank/DDBJ whole genome shotgun (WGS) entry which is preliminary data.</text>
</comment>
<comment type="subunit">
    <text evidence="8">Component of the 7-subunit TFIIH core complex.</text>
</comment>
<dbReference type="EMBL" id="CAJNOQ010007276">
    <property type="protein sequence ID" value="CAF1163116.1"/>
    <property type="molecule type" value="Genomic_DNA"/>
</dbReference>
<dbReference type="EMBL" id="CAJOBA010004061">
    <property type="protein sequence ID" value="CAF3701718.1"/>
    <property type="molecule type" value="Genomic_DNA"/>
</dbReference>